<sequence length="1692" mass="195061">MISHLQRQRENKENAQGKKGKKATAKKGTAKKGVAKKKKHRADTPLSSRSNSPDLPRLDYSPELGVAPLPHPEYSPELGESRSGQGRKKSSKHTSMKSPQKPPQHNTFTPGIDDNTFIDMKSFMDDDNKIEVEDEPLELEEWSGDDDVEEEEDEDDDDVEEEEEDDDDDVVEIEEDDDDDVVEVEEDDDDDVVEVEEDDDDDVVEVGSDGDPLQVDVDSTNMPREISNFSQIIMDRPPSFPVKSFHFFQAAINYIEEQPVPEGINTIEITQVPPGVDILTDEEDIDDDIIHDDYTDHTFLPQDVSGSIELHQYEENTDEASDSDQQQQQPQQHQQQQQPQPPPPKKLKTSDNNSVIWNRIHPTYHHLKYPTNGAAKRMDRLKLKLKGMSNIELFDLFITEELLERIGKETQLYASQNNNPNFRVTPDCLRNFLGILLYTGYHKLPSEHHYWSLDEDFDTPMIRNVMPRKRFMQMKRYLHFVNNKKASQNKTDKAFKLRPVLDYLNRKFKEFGIFSRELSIDKQVVKCYGKHGLKQFIRGKPICFGFKQWMLCCGNTGFCYQMNLYQGKDEMNTKDILEESLGSSVVVDMIQHLEIPSDHEIYVDDFFTSHKLLADMKHLGIRVTGTTRANRTTKCPLESDKDIKQKKYVVQVPVKIRRPVQNPNAARRRSVTLQYTLSHGQVSYSLCKMGFLSILGISEARVKMALVSMSSTGSPRGDQRGRHPPGVIVRREVINRVLQHIHSFPSVSSHYTRAKSPHMRYLEGHLNIKKMYRLYLLWMEEHYSDEMRVKLSFYHKKFRGLNLEFKPPMTDTCTRCDSFRLAIEKADPEAKAEFKESSKKHLDLARHGQHLMKGLGADINPRVRYVDVLQKYVTVRKPRQPYSFKDARQFAFRLNFCEGYQLAMDYGGPLGSVRLQKGNAGYRPSLFNLSKVTLPLKYPTVHTIDPCKIKHLEDFVDIMSVSQGTYLRYIIDQQKELSKDDTVEDEDEEDVDNDLDDHLDYDGADDSTLMTEERRVKRSLELAAVHPDHGHTSTAQGDSTVATEVTGVKRTLEYSNSQHEPAIIAPGESRSGQGRKKSSKHTSMKSPQKPPQHNSFTSGIDDKTCIDMKSFMDDDNEIEVKDEPLEMEKWSDDVKEEENEDDYDAVVKVGSDGDPLLVDVDSTNMPREISNFSQIIMDRPPSFPVKSFHFFQEAINYIEEQPVPEGINAIEITQVPPGVDILTDEEDIDDDIIHDDYTDHTFLPQVVSGSIELHQYEENTDEASDSDQQQQQPQQHQQQQQPQPPPPKKLKTSDNNSVIWNRIHPTYHHLKYPTNGAAKRMDRLKLKLKGMSNIELFDLFITEELLERIAKETQLYASQNNNPNFRVTPDCLRNFLGILLYTGYHKLPSEHHYWSLDEDFDTPMIRNVMPRKKFMQMKRYLHFVNNKKASQNKADKAFKLRPVLDYLNRKFKAFGIFSRELSIDKQVVKCYGKHGLKQFIRGKPICFGFKQWMLCCGNTGFCYQMNLYQGKDEMNTKDILEESLGSSVVVDMIQHLEIPSDHEIYVDDFFTSHKLLADMKHLGIRVTGTTRANRTTKCPLESDKDIKQKVRGEFDYRFDEKNEILFVKSHENNIVTIGSNHQSITPIGSAKQLCNKQKKMINITQPNLIVKYKKHMGGVEHLDCTKAQKTENENFTTPHCTKPNRTYNDRFT</sequence>
<feature type="domain" description="PiggyBac transposable element-derived protein" evidence="2">
    <location>
        <begin position="1334"/>
        <end position="1663"/>
    </location>
</feature>
<dbReference type="InterPro" id="IPR052638">
    <property type="entry name" value="PiggyBac_TE-derived"/>
</dbReference>
<dbReference type="PANTHER" id="PTHR47055:SF3">
    <property type="entry name" value="PHORBOL-ESTER_DAG-TYPE DOMAIN-CONTAINING PROTEIN"/>
    <property type="match status" value="1"/>
</dbReference>
<feature type="compositionally biased region" description="Basic and acidic residues" evidence="1">
    <location>
        <begin position="7"/>
        <end position="16"/>
    </location>
</feature>
<feature type="compositionally biased region" description="Basic residues" evidence="1">
    <location>
        <begin position="18"/>
        <end position="41"/>
    </location>
</feature>
<feature type="compositionally biased region" description="Basic and acidic residues" evidence="1">
    <location>
        <begin position="122"/>
        <end position="131"/>
    </location>
</feature>
<dbReference type="EMBL" id="JAWQEG010004465">
    <property type="protein sequence ID" value="KAK3861583.1"/>
    <property type="molecule type" value="Genomic_DNA"/>
</dbReference>
<gene>
    <name evidence="3" type="ORF">Pcinc_032495</name>
</gene>
<evidence type="ECO:0000313" key="3">
    <source>
        <dbReference type="EMBL" id="KAK3861583.1"/>
    </source>
</evidence>
<evidence type="ECO:0000259" key="2">
    <source>
        <dbReference type="Pfam" id="PF13843"/>
    </source>
</evidence>
<accession>A0AAE1EUA2</accession>
<feature type="region of interest" description="Disordered" evidence="1">
    <location>
        <begin position="977"/>
        <end position="1010"/>
    </location>
</feature>
<proteinExistence type="predicted"/>
<feature type="region of interest" description="Disordered" evidence="1">
    <location>
        <begin position="1053"/>
        <end position="1102"/>
    </location>
</feature>
<feature type="compositionally biased region" description="Acidic residues" evidence="1">
    <location>
        <begin position="132"/>
        <end position="190"/>
    </location>
</feature>
<feature type="compositionally biased region" description="Basic residues" evidence="1">
    <location>
        <begin position="1073"/>
        <end position="1083"/>
    </location>
</feature>
<organism evidence="3 4">
    <name type="scientific">Petrolisthes cinctipes</name>
    <name type="common">Flat porcelain crab</name>
    <dbReference type="NCBI Taxonomy" id="88211"/>
    <lineage>
        <taxon>Eukaryota</taxon>
        <taxon>Metazoa</taxon>
        <taxon>Ecdysozoa</taxon>
        <taxon>Arthropoda</taxon>
        <taxon>Crustacea</taxon>
        <taxon>Multicrustacea</taxon>
        <taxon>Malacostraca</taxon>
        <taxon>Eumalacostraca</taxon>
        <taxon>Eucarida</taxon>
        <taxon>Decapoda</taxon>
        <taxon>Pleocyemata</taxon>
        <taxon>Anomura</taxon>
        <taxon>Galatheoidea</taxon>
        <taxon>Porcellanidae</taxon>
        <taxon>Petrolisthes</taxon>
    </lineage>
</organism>
<evidence type="ECO:0000313" key="4">
    <source>
        <dbReference type="Proteomes" id="UP001286313"/>
    </source>
</evidence>
<dbReference type="InterPro" id="IPR029526">
    <property type="entry name" value="PGBD"/>
</dbReference>
<dbReference type="PANTHER" id="PTHR47055">
    <property type="entry name" value="DDE_TNP_1_7 DOMAIN-CONTAINING PROTEIN"/>
    <property type="match status" value="1"/>
</dbReference>
<evidence type="ECO:0000256" key="1">
    <source>
        <dbReference type="SAM" id="MobiDB-lite"/>
    </source>
</evidence>
<protein>
    <recommendedName>
        <fullName evidence="2">PiggyBac transposable element-derived protein domain-containing protein</fullName>
    </recommendedName>
</protein>
<comment type="caution">
    <text evidence="3">The sequence shown here is derived from an EMBL/GenBank/DDBJ whole genome shotgun (WGS) entry which is preliminary data.</text>
</comment>
<feature type="compositionally biased region" description="Low complexity" evidence="1">
    <location>
        <begin position="1268"/>
        <end position="1281"/>
    </location>
</feature>
<feature type="compositionally biased region" description="Basic residues" evidence="1">
    <location>
        <begin position="85"/>
        <end position="95"/>
    </location>
</feature>
<feature type="compositionally biased region" description="Acidic residues" evidence="1">
    <location>
        <begin position="982"/>
        <end position="995"/>
    </location>
</feature>
<reference evidence="3" key="1">
    <citation type="submission" date="2023-10" db="EMBL/GenBank/DDBJ databases">
        <title>Genome assemblies of two species of porcelain crab, Petrolisthes cinctipes and Petrolisthes manimaculis (Anomura: Porcellanidae).</title>
        <authorList>
            <person name="Angst P."/>
        </authorList>
    </citation>
    <scope>NUCLEOTIDE SEQUENCE</scope>
    <source>
        <strain evidence="3">PB745_01</strain>
        <tissue evidence="3">Gill</tissue>
    </source>
</reference>
<dbReference type="Pfam" id="PF13843">
    <property type="entry name" value="DDE_Tnp_1_7"/>
    <property type="match status" value="2"/>
</dbReference>
<keyword evidence="4" id="KW-1185">Reference proteome</keyword>
<feature type="domain" description="PiggyBac transposable element-derived protein" evidence="2">
    <location>
        <begin position="391"/>
        <end position="676"/>
    </location>
</feature>
<dbReference type="Proteomes" id="UP001286313">
    <property type="component" value="Unassembled WGS sequence"/>
</dbReference>
<dbReference type="GO" id="GO:0043565">
    <property type="term" value="F:sequence-specific DNA binding"/>
    <property type="evidence" value="ECO:0007669"/>
    <property type="project" value="TreeGrafter"/>
</dbReference>
<name>A0AAE1EUA2_PETCI</name>
<feature type="region of interest" description="Disordered" evidence="1">
    <location>
        <begin position="1"/>
        <end position="190"/>
    </location>
</feature>
<feature type="compositionally biased region" description="Low complexity" evidence="1">
    <location>
        <begin position="325"/>
        <end position="338"/>
    </location>
</feature>
<feature type="region of interest" description="Disordered" evidence="1">
    <location>
        <begin position="315"/>
        <end position="351"/>
    </location>
</feature>
<feature type="region of interest" description="Disordered" evidence="1">
    <location>
        <begin position="1258"/>
        <end position="1294"/>
    </location>
</feature>